<comment type="caution">
    <text evidence="1">The sequence shown here is derived from an EMBL/GenBank/DDBJ whole genome shotgun (WGS) entry which is preliminary data.</text>
</comment>
<organism evidence="1 2">
    <name type="scientific">Mizuhopecten yessoensis</name>
    <name type="common">Japanese scallop</name>
    <name type="synonym">Patinopecten yessoensis</name>
    <dbReference type="NCBI Taxonomy" id="6573"/>
    <lineage>
        <taxon>Eukaryota</taxon>
        <taxon>Metazoa</taxon>
        <taxon>Spiralia</taxon>
        <taxon>Lophotrochozoa</taxon>
        <taxon>Mollusca</taxon>
        <taxon>Bivalvia</taxon>
        <taxon>Autobranchia</taxon>
        <taxon>Pteriomorphia</taxon>
        <taxon>Pectinida</taxon>
        <taxon>Pectinoidea</taxon>
        <taxon>Pectinidae</taxon>
        <taxon>Mizuhopecten</taxon>
    </lineage>
</organism>
<gene>
    <name evidence="1" type="ORF">KP79_PYT14614</name>
</gene>
<dbReference type="OrthoDB" id="6062428at2759"/>
<sequence>MDWGSEKMDGCNRYKCLRKSECLDEDRTVCLDFDVKLTNVGCLVKGTCRDEDASWTCNTTCDAYTCKRGKDKDGKPIGEVETSDSGCLDPDGVCRDIGYKYSTHCIGFKCDRVEGPDGSVVKFVTFEAGCKNDGKCVPLGETIKEGCNELVCTYDDSTQLYDFVIDTIQCDFEGKCYEIDTQWEDEDSCTKYRCFFNEKNKKAVVRERVAGCKLDTECVPKGGAIGKAKCIEYECNSKGGFDLIAAGCPVQGECKPLNSTWRMEGVCAQFYCREGEYEDGYITTMKIKEVECHDFQGNCMKEGETTVDNCLTYECGPDGQLKRVNSECKYKGSCYAIGRKWEDKDTCKEYRCNADETEGAVYFGVTNGCVDSNGVCYEPGESRKLEGSCITEICGVDHVLRANLCEYKTTCYEIDQDWTDYDDCLTFFCKEDPVTATAVMEEIPYGCLFQKKCYAPGDRIKKKCETFECMSDGRGFYPVDEECPWEDGCKPVGSKWFSKDECVKYGCVENEDGVSVEKLIHGCEDAYRERCWRSGAKIEGDNGCIEFKCVNGTMEPTSIGCPHGDTCMKVGEVIDDEKACIRYQCVVVEQGAGFIKTLKKERAGCVDHETCYWRGQTKTEACVTYKCLRKGFTIVDARCEFRGSCKFLNSKWQHDKKCLTFSCIRKNDAEIPKVKRDLWGCRDEQGRCHEFGTLKKINNCVTYECERRRGYGAKFFPKDVGCQFRKKCKAVNEDWIHRNKCVKQTCVYSEGSDLPEIQSSPYGCRTGGRCYPFGDRITDEENECVKYECTKYEIFSPVEKGCMYKGGCKSDRARWVDRTLCIRYKCKSEYISPSQLIMHTSEQQGCKDFDGKCMWPGDTTVKDCTTYLCDPTRNTLVIVKEDCQDGDICRPLNSTWFDPESCTDFRCIYSPVMKDIIIDAKTTGCKNDDGRCFKKGEKKEEECNKFLCNQNSKFKPVEVGCKWRKKCYKVGESWEKNCVVYTCELVSKGINFVETHVNASHGCICDGGGCFKPGDKRSEGCLQYVCREGGEFEISKFACTTPEGCLKPGEFYLDKKECVEYTCSRKTRSLEPVNRSCKWKGECKERDAKWFDQEKCQGYRCAYSPEDNDVKVVERTAGCRDDEGQCKRSGTRLVTDNECVKFKCVNGDFIPTEIGCEWDGKCAPKGSSWLEDCVQYTCQIEEQGPTFIETTVVAHHGCHDCSGTCYMPGEVVNQGCLKRQCMWGGFFQNVEVGCMSKTGECVAIGETVDYGVRKQVCGDDGYLTPVDPPTGCYDANFEFYPIGDYMKQGCETFQCQQRGFMANFYLIEKGCLYKGKCHNVGDNWSEYDTCRFFYCTSQQSSVGVVESIVKEMDGCWDNSNEKCREPELKWYEGCFEKQCIVTKTKNNKVMKKIVLLSGGCEQTIDDMKICHEPGEIWSEIREDMCVQIQCQVRKNVYKSKIIKPLCRDINGNCHEVGDIGFDAMVNGKVLRDCKCRLKQRQLNYICKG</sequence>
<protein>
    <submittedName>
        <fullName evidence="1">Uncharacterized protein</fullName>
    </submittedName>
</protein>
<reference evidence="1 2" key="1">
    <citation type="journal article" date="2017" name="Nat. Ecol. Evol.">
        <title>Scallop genome provides insights into evolution of bilaterian karyotype and development.</title>
        <authorList>
            <person name="Wang S."/>
            <person name="Zhang J."/>
            <person name="Jiao W."/>
            <person name="Li J."/>
            <person name="Xun X."/>
            <person name="Sun Y."/>
            <person name="Guo X."/>
            <person name="Huan P."/>
            <person name="Dong B."/>
            <person name="Zhang L."/>
            <person name="Hu X."/>
            <person name="Sun X."/>
            <person name="Wang J."/>
            <person name="Zhao C."/>
            <person name="Wang Y."/>
            <person name="Wang D."/>
            <person name="Huang X."/>
            <person name="Wang R."/>
            <person name="Lv J."/>
            <person name="Li Y."/>
            <person name="Zhang Z."/>
            <person name="Liu B."/>
            <person name="Lu W."/>
            <person name="Hui Y."/>
            <person name="Liang J."/>
            <person name="Zhou Z."/>
            <person name="Hou R."/>
            <person name="Li X."/>
            <person name="Liu Y."/>
            <person name="Li H."/>
            <person name="Ning X."/>
            <person name="Lin Y."/>
            <person name="Zhao L."/>
            <person name="Xing Q."/>
            <person name="Dou J."/>
            <person name="Li Y."/>
            <person name="Mao J."/>
            <person name="Guo H."/>
            <person name="Dou H."/>
            <person name="Li T."/>
            <person name="Mu C."/>
            <person name="Jiang W."/>
            <person name="Fu Q."/>
            <person name="Fu X."/>
            <person name="Miao Y."/>
            <person name="Liu J."/>
            <person name="Yu Q."/>
            <person name="Li R."/>
            <person name="Liao H."/>
            <person name="Li X."/>
            <person name="Kong Y."/>
            <person name="Jiang Z."/>
            <person name="Chourrout D."/>
            <person name="Li R."/>
            <person name="Bao Z."/>
        </authorList>
    </citation>
    <scope>NUCLEOTIDE SEQUENCE [LARGE SCALE GENOMIC DNA]</scope>
    <source>
        <strain evidence="1 2">PY_sf001</strain>
    </source>
</reference>
<evidence type="ECO:0000313" key="1">
    <source>
        <dbReference type="EMBL" id="OWF48797.1"/>
    </source>
</evidence>
<keyword evidence="2" id="KW-1185">Reference proteome</keyword>
<proteinExistence type="predicted"/>
<dbReference type="EMBL" id="NEDP02003383">
    <property type="protein sequence ID" value="OWF48797.1"/>
    <property type="molecule type" value="Genomic_DNA"/>
</dbReference>
<accession>A0A210QJ80</accession>
<dbReference type="Proteomes" id="UP000242188">
    <property type="component" value="Unassembled WGS sequence"/>
</dbReference>
<evidence type="ECO:0000313" key="2">
    <source>
        <dbReference type="Proteomes" id="UP000242188"/>
    </source>
</evidence>
<name>A0A210QJ80_MIZYE</name>